<name>A0A378JPD7_9GAMM</name>
<dbReference type="Pfam" id="PF00034">
    <property type="entry name" value="Cytochrom_C"/>
    <property type="match status" value="1"/>
</dbReference>
<keyword evidence="3 4" id="KW-0408">Iron</keyword>
<dbReference type="InterPro" id="IPR036909">
    <property type="entry name" value="Cyt_c-like_dom_sf"/>
</dbReference>
<dbReference type="RefSeq" id="WP_115304242.1">
    <property type="nucleotide sequence ID" value="NZ_CAAAHO010000012.1"/>
</dbReference>
<evidence type="ECO:0000256" key="4">
    <source>
        <dbReference type="PROSITE-ProRule" id="PRU00433"/>
    </source>
</evidence>
<dbReference type="SUPFAM" id="SSF46626">
    <property type="entry name" value="Cytochrome c"/>
    <property type="match status" value="1"/>
</dbReference>
<gene>
    <name evidence="6" type="ORF">NCTC13315_02995</name>
</gene>
<dbReference type="GO" id="GO:0009055">
    <property type="term" value="F:electron transfer activity"/>
    <property type="evidence" value="ECO:0007669"/>
    <property type="project" value="InterPro"/>
</dbReference>
<evidence type="ECO:0000313" key="6">
    <source>
        <dbReference type="EMBL" id="STX55624.1"/>
    </source>
</evidence>
<organism evidence="6 7">
    <name type="scientific">Legionella beliardensis</name>
    <dbReference type="NCBI Taxonomy" id="91822"/>
    <lineage>
        <taxon>Bacteria</taxon>
        <taxon>Pseudomonadati</taxon>
        <taxon>Pseudomonadota</taxon>
        <taxon>Gammaproteobacteria</taxon>
        <taxon>Legionellales</taxon>
        <taxon>Legionellaceae</taxon>
        <taxon>Legionella</taxon>
    </lineage>
</organism>
<dbReference type="Proteomes" id="UP000254968">
    <property type="component" value="Unassembled WGS sequence"/>
</dbReference>
<evidence type="ECO:0000256" key="1">
    <source>
        <dbReference type="ARBA" id="ARBA00022617"/>
    </source>
</evidence>
<dbReference type="GO" id="GO:0020037">
    <property type="term" value="F:heme binding"/>
    <property type="evidence" value="ECO:0007669"/>
    <property type="project" value="InterPro"/>
</dbReference>
<reference evidence="6 7" key="1">
    <citation type="submission" date="2018-06" db="EMBL/GenBank/DDBJ databases">
        <authorList>
            <consortium name="Pathogen Informatics"/>
            <person name="Doyle S."/>
        </authorList>
    </citation>
    <scope>NUCLEOTIDE SEQUENCE [LARGE SCALE GENOMIC DNA]</scope>
    <source>
        <strain evidence="6 7">NCTC13315</strain>
    </source>
</reference>
<evidence type="ECO:0000256" key="3">
    <source>
        <dbReference type="ARBA" id="ARBA00023004"/>
    </source>
</evidence>
<keyword evidence="7" id="KW-1185">Reference proteome</keyword>
<feature type="domain" description="Cytochrome c" evidence="5">
    <location>
        <begin position="185"/>
        <end position="274"/>
    </location>
</feature>
<keyword evidence="1 4" id="KW-0349">Heme</keyword>
<dbReference type="OrthoDB" id="5728201at2"/>
<evidence type="ECO:0000313" key="7">
    <source>
        <dbReference type="Proteomes" id="UP000254968"/>
    </source>
</evidence>
<dbReference type="InterPro" id="IPR009056">
    <property type="entry name" value="Cyt_c-like_dom"/>
</dbReference>
<evidence type="ECO:0000259" key="5">
    <source>
        <dbReference type="PROSITE" id="PS51007"/>
    </source>
</evidence>
<dbReference type="GO" id="GO:0046872">
    <property type="term" value="F:metal ion binding"/>
    <property type="evidence" value="ECO:0007669"/>
    <property type="project" value="UniProtKB-KW"/>
</dbReference>
<proteinExistence type="predicted"/>
<evidence type="ECO:0000256" key="2">
    <source>
        <dbReference type="ARBA" id="ARBA00022723"/>
    </source>
</evidence>
<dbReference type="AlphaFoldDB" id="A0A378JPD7"/>
<sequence length="283" mass="32751">MSKFLSITGLFIMAQIYPWQAGFSSSLTIIGKKKSAILNKKQLQSLQSEAIEMDYNRAYPNKKMTYQSLKLCDFLQQYQINPTNILEFVAKDHFSVLIPAHKVLTCKKNESIAYLAIEPDKKWPILFNHTNTTAGPYAVIWTHPERSYISDEYWVWSVTKIIEHQRINESMVISAPTNIPQKIKKRILNGYHVYVSHCSSCHTIKYIGKATIGPDLMYPKSIFDYYPTTKQLKQFIRNPESVRKIPNARMSGSSYVGLKDADLEDLIHYFKFIIKKPINSKLR</sequence>
<accession>A0A378JPD7</accession>
<dbReference type="EMBL" id="UGNV01000004">
    <property type="protein sequence ID" value="STX55624.1"/>
    <property type="molecule type" value="Genomic_DNA"/>
</dbReference>
<dbReference type="PROSITE" id="PS51007">
    <property type="entry name" value="CYTC"/>
    <property type="match status" value="1"/>
</dbReference>
<protein>
    <recommendedName>
        <fullName evidence="5">Cytochrome c domain-containing protein</fullName>
    </recommendedName>
</protein>
<keyword evidence="2 4" id="KW-0479">Metal-binding</keyword>
<dbReference type="Gene3D" id="1.10.760.10">
    <property type="entry name" value="Cytochrome c-like domain"/>
    <property type="match status" value="1"/>
</dbReference>